<accession>A0A9P6ZEE0</accession>
<dbReference type="AlphaFoldDB" id="A0A9P6ZEE0"/>
<dbReference type="EMBL" id="JAANIU010000061">
    <property type="protein sequence ID" value="KAG1575692.1"/>
    <property type="molecule type" value="Genomic_DNA"/>
</dbReference>
<feature type="compositionally biased region" description="Polar residues" evidence="1">
    <location>
        <begin position="571"/>
        <end position="586"/>
    </location>
</feature>
<evidence type="ECO:0000313" key="3">
    <source>
        <dbReference type="Proteomes" id="UP000740926"/>
    </source>
</evidence>
<comment type="caution">
    <text evidence="2">The sequence shown here is derived from an EMBL/GenBank/DDBJ whole genome shotgun (WGS) entry which is preliminary data.</text>
</comment>
<feature type="region of interest" description="Disordered" evidence="1">
    <location>
        <begin position="172"/>
        <end position="519"/>
    </location>
</feature>
<evidence type="ECO:0000313" key="2">
    <source>
        <dbReference type="EMBL" id="KAG1575692.1"/>
    </source>
</evidence>
<sequence>MKTHKTSNKAKATLSDTSEDENIPQNYSHALLSIFSLITDLRKEIGDLRSDYQTTRSDLGLLKEQIAALKQQTISTPNHPTNQSTAPTESIPPRPTTTQDPFQRPIGPIGPMGPNPMWPPVYIPDPNHPQMLNPAGPMGPLIMYNPSYPIPGPPLQHAPEQAYTVQLNPNLPMIPQQQRPSSSYFTSISQNPVSHDSSPNLAVPQQTNSPHGSCSSLEQAINNQRPSQSNSTARARSVEQEASNGKVQKGSIHVSHSRKRPAKSQSVSKSSPQPKRSTISQRFDSDGSSSSSNSNYSSDSEMEIPPHELIAEVEKDIAKKDETNASSEDSELVDVEENSESETDSQINKNATTIPSADKEEKNEGEKTVSEQAMLKKRGRQILDPKSASLSGFFGIPSMKTKEASTQDSAANENVKPYENPDNQEEEDDSQSDSSMGEVSLHSEPESSPEEDDYFDNEQRESLLREAKGVSKGSWEMNPLSQKTIIEETVTAKEEAESEQEDFQTEGQKSSNPVSTNSTHELVNGLKWAKTNMYPKDVHHTLTLRQPVAESDPELELTAEEILASEGAFYRNSNPNQPPTSHSMKNNDTIVHEMLNQRKELPLEF</sequence>
<dbReference type="Proteomes" id="UP000740926">
    <property type="component" value="Unassembled WGS sequence"/>
</dbReference>
<gene>
    <name evidence="2" type="ORF">G6F50_000862</name>
</gene>
<feature type="compositionally biased region" description="Basic and acidic residues" evidence="1">
    <location>
        <begin position="357"/>
        <end position="369"/>
    </location>
</feature>
<feature type="compositionally biased region" description="Polar residues" evidence="1">
    <location>
        <begin position="74"/>
        <end position="88"/>
    </location>
</feature>
<feature type="compositionally biased region" description="Acidic residues" evidence="1">
    <location>
        <begin position="422"/>
        <end position="431"/>
    </location>
</feature>
<feature type="compositionally biased region" description="Basic and acidic residues" evidence="1">
    <location>
        <begin position="304"/>
        <end position="323"/>
    </location>
</feature>
<feature type="compositionally biased region" description="Polar residues" evidence="1">
    <location>
        <begin position="172"/>
        <end position="246"/>
    </location>
</feature>
<feature type="compositionally biased region" description="Low complexity" evidence="1">
    <location>
        <begin position="263"/>
        <end position="277"/>
    </location>
</feature>
<feature type="compositionally biased region" description="Polar residues" evidence="1">
    <location>
        <begin position="344"/>
        <end position="355"/>
    </location>
</feature>
<proteinExistence type="predicted"/>
<feature type="region of interest" description="Disordered" evidence="1">
    <location>
        <begin position="566"/>
        <end position="586"/>
    </location>
</feature>
<evidence type="ECO:0000256" key="1">
    <source>
        <dbReference type="SAM" id="MobiDB-lite"/>
    </source>
</evidence>
<feature type="compositionally biased region" description="Low complexity" evidence="1">
    <location>
        <begin position="286"/>
        <end position="299"/>
    </location>
</feature>
<feature type="compositionally biased region" description="Basic and acidic residues" evidence="1">
    <location>
        <begin position="457"/>
        <end position="469"/>
    </location>
</feature>
<feature type="compositionally biased region" description="Acidic residues" evidence="1">
    <location>
        <begin position="447"/>
        <end position="456"/>
    </location>
</feature>
<organism evidence="2 3">
    <name type="scientific">Rhizopus delemar</name>
    <dbReference type="NCBI Taxonomy" id="936053"/>
    <lineage>
        <taxon>Eukaryota</taxon>
        <taxon>Fungi</taxon>
        <taxon>Fungi incertae sedis</taxon>
        <taxon>Mucoromycota</taxon>
        <taxon>Mucoromycotina</taxon>
        <taxon>Mucoromycetes</taxon>
        <taxon>Mucorales</taxon>
        <taxon>Mucorineae</taxon>
        <taxon>Rhizopodaceae</taxon>
        <taxon>Rhizopus</taxon>
    </lineage>
</organism>
<feature type="region of interest" description="Disordered" evidence="1">
    <location>
        <begin position="1"/>
        <end position="21"/>
    </location>
</feature>
<feature type="region of interest" description="Disordered" evidence="1">
    <location>
        <begin position="74"/>
        <end position="99"/>
    </location>
</feature>
<protein>
    <submittedName>
        <fullName evidence="2">Uncharacterized protein</fullName>
    </submittedName>
</protein>
<reference evidence="2 3" key="1">
    <citation type="journal article" date="2020" name="Microb. Genom.">
        <title>Genetic diversity of clinical and environmental Mucorales isolates obtained from an investigation of mucormycosis cases among solid organ transplant recipients.</title>
        <authorList>
            <person name="Nguyen M.H."/>
            <person name="Kaul D."/>
            <person name="Muto C."/>
            <person name="Cheng S.J."/>
            <person name="Richter R.A."/>
            <person name="Bruno V.M."/>
            <person name="Liu G."/>
            <person name="Beyhan S."/>
            <person name="Sundermann A.J."/>
            <person name="Mounaud S."/>
            <person name="Pasculle A.W."/>
            <person name="Nierman W.C."/>
            <person name="Driscoll E."/>
            <person name="Cumbie R."/>
            <person name="Clancy C.J."/>
            <person name="Dupont C.L."/>
        </authorList>
    </citation>
    <scope>NUCLEOTIDE SEQUENCE [LARGE SCALE GENOMIC DNA]</scope>
    <source>
        <strain evidence="2 3">GL24</strain>
    </source>
</reference>
<feature type="compositionally biased region" description="Polar residues" evidence="1">
    <location>
        <begin position="505"/>
        <end position="519"/>
    </location>
</feature>
<name>A0A9P6ZEE0_9FUNG</name>
<keyword evidence="3" id="KW-1185">Reference proteome</keyword>
<feature type="compositionally biased region" description="Acidic residues" evidence="1">
    <location>
        <begin position="328"/>
        <end position="343"/>
    </location>
</feature>